<dbReference type="RefSeq" id="WP_179427069.1">
    <property type="nucleotide sequence ID" value="NZ_JACBZP010000001.1"/>
</dbReference>
<organism evidence="1 2">
    <name type="scientific">Spelaeicoccus albus</name>
    <dbReference type="NCBI Taxonomy" id="1280376"/>
    <lineage>
        <taxon>Bacteria</taxon>
        <taxon>Bacillati</taxon>
        <taxon>Actinomycetota</taxon>
        <taxon>Actinomycetes</taxon>
        <taxon>Micrococcales</taxon>
        <taxon>Brevibacteriaceae</taxon>
        <taxon>Spelaeicoccus</taxon>
    </lineage>
</organism>
<dbReference type="EMBL" id="JACBZP010000001">
    <property type="protein sequence ID" value="NYI67238.1"/>
    <property type="molecule type" value="Genomic_DNA"/>
</dbReference>
<dbReference type="InterPro" id="IPR012349">
    <property type="entry name" value="Split_barrel_FMN-bd"/>
</dbReference>
<name>A0A7Z0D1L2_9MICO</name>
<comment type="caution">
    <text evidence="1">The sequence shown here is derived from an EMBL/GenBank/DDBJ whole genome shotgun (WGS) entry which is preliminary data.</text>
</comment>
<accession>A0A7Z0D1L2</accession>
<dbReference type="AlphaFoldDB" id="A0A7Z0D1L2"/>
<evidence type="ECO:0000313" key="1">
    <source>
        <dbReference type="EMBL" id="NYI67238.1"/>
    </source>
</evidence>
<dbReference type="SUPFAM" id="SSF50475">
    <property type="entry name" value="FMN-binding split barrel"/>
    <property type="match status" value="1"/>
</dbReference>
<reference evidence="1 2" key="1">
    <citation type="submission" date="2020-07" db="EMBL/GenBank/DDBJ databases">
        <title>Sequencing the genomes of 1000 actinobacteria strains.</title>
        <authorList>
            <person name="Klenk H.-P."/>
        </authorList>
    </citation>
    <scope>NUCLEOTIDE SEQUENCE [LARGE SCALE GENOMIC DNA]</scope>
    <source>
        <strain evidence="1 2">DSM 26341</strain>
    </source>
</reference>
<evidence type="ECO:0008006" key="3">
    <source>
        <dbReference type="Google" id="ProtNLM"/>
    </source>
</evidence>
<proteinExistence type="predicted"/>
<evidence type="ECO:0000313" key="2">
    <source>
        <dbReference type="Proteomes" id="UP000539111"/>
    </source>
</evidence>
<protein>
    <recommendedName>
        <fullName evidence="3">Pyridoxamine 5'-phosphate oxidase</fullName>
    </recommendedName>
</protein>
<sequence>MDDVQRVDSLQDAVVDYGFAYLLTVGDDGRPHAVAVTPRLADGHLQVDDVGSRSLRNLAARPDVSFVWPPRAVDEYSLIADGVAAVGDGGAIVVAPSRAVLHRPGRAPQVDPPGEGCASDCRELRLA</sequence>
<keyword evidence="2" id="KW-1185">Reference proteome</keyword>
<dbReference type="Proteomes" id="UP000539111">
    <property type="component" value="Unassembled WGS sequence"/>
</dbReference>
<dbReference type="Gene3D" id="2.30.110.10">
    <property type="entry name" value="Electron Transport, Fmn-binding Protein, Chain A"/>
    <property type="match status" value="1"/>
</dbReference>
<gene>
    <name evidence="1" type="ORF">BJY26_001544</name>
</gene>